<keyword evidence="3" id="KW-0805">Transcription regulation</keyword>
<evidence type="ECO:0000313" key="8">
    <source>
        <dbReference type="Proteomes" id="UP000190037"/>
    </source>
</evidence>
<dbReference type="GO" id="GO:0003677">
    <property type="term" value="F:DNA binding"/>
    <property type="evidence" value="ECO:0007669"/>
    <property type="project" value="UniProtKB-KW"/>
</dbReference>
<dbReference type="InterPro" id="IPR051446">
    <property type="entry name" value="HTH_trans_reg/aminotransferase"/>
</dbReference>
<proteinExistence type="inferred from homology"/>
<dbReference type="GO" id="GO:0030170">
    <property type="term" value="F:pyridoxal phosphate binding"/>
    <property type="evidence" value="ECO:0007669"/>
    <property type="project" value="InterPro"/>
</dbReference>
<dbReference type="Gene3D" id="3.40.640.10">
    <property type="entry name" value="Type I PLP-dependent aspartate aminotransferase-like (Major domain)"/>
    <property type="match status" value="1"/>
</dbReference>
<evidence type="ECO:0000256" key="5">
    <source>
        <dbReference type="ARBA" id="ARBA00023163"/>
    </source>
</evidence>
<evidence type="ECO:0000256" key="1">
    <source>
        <dbReference type="ARBA" id="ARBA00005384"/>
    </source>
</evidence>
<comment type="similarity">
    <text evidence="1">In the C-terminal section; belongs to the class-I pyridoxal-phosphate-dependent aminotransferase family.</text>
</comment>
<dbReference type="PRINTS" id="PR00035">
    <property type="entry name" value="HTHGNTR"/>
</dbReference>
<dbReference type="InterPro" id="IPR004839">
    <property type="entry name" value="Aminotransferase_I/II_large"/>
</dbReference>
<dbReference type="CDD" id="cd00609">
    <property type="entry name" value="AAT_like"/>
    <property type="match status" value="1"/>
</dbReference>
<dbReference type="AlphaFoldDB" id="A0A1T3NT11"/>
<dbReference type="Pfam" id="PF00155">
    <property type="entry name" value="Aminotran_1_2"/>
    <property type="match status" value="1"/>
</dbReference>
<evidence type="ECO:0000259" key="6">
    <source>
        <dbReference type="PROSITE" id="PS50949"/>
    </source>
</evidence>
<dbReference type="InterPro" id="IPR000524">
    <property type="entry name" value="Tscrpt_reg_HTH_GntR"/>
</dbReference>
<sequence length="462" mass="50024">MVVDVEQFAVVLGERMGRPRRNERRSRGERLSDALRDLVEGGELLADTRLPSERALADALGFSRGTVATAYLSLHRIGLVERRHGSGSYVRAGDRPTFARWLREGTIVVDLAKAVVPDTTLLPHTALRVEDLLDSRPPDGYGPTGDPRLRELIAAHELPAGLTADDVVVTSGAQQAIHLVADALLVPGDRVLVEPTTYPGMLAAVYRFGAEAIPVPVDRHGFDPEALRAAIRRYRPAYVFSLPVHNPTGAVVSARRAKAIARVAAEEGGLLVEDRTLASLADGPVASAIEHVADRTICLGSLSKTTWGGLRLGWIAAPPGVRSLLVEAKQRTDLATSTLDQQLAIHLLRDPGRPARVGEWFADLTRRRDHFTAELAARLPEWEWTMPRGGLSLWARLPGVDGEDFVATALRHGVAVSPGAVFAPAPHTAGDRIRLGYAWPEPVLSQAVDLLEAAWRETPKNA</sequence>
<gene>
    <name evidence="7" type="ORF">B4N89_02050</name>
</gene>
<dbReference type="InterPro" id="IPR015422">
    <property type="entry name" value="PyrdxlP-dep_Trfase_small"/>
</dbReference>
<dbReference type="PANTHER" id="PTHR46577">
    <property type="entry name" value="HTH-TYPE TRANSCRIPTIONAL REGULATORY PROTEIN GABR"/>
    <property type="match status" value="1"/>
</dbReference>
<evidence type="ECO:0000313" key="7">
    <source>
        <dbReference type="EMBL" id="OPC79885.1"/>
    </source>
</evidence>
<dbReference type="GO" id="GO:0003700">
    <property type="term" value="F:DNA-binding transcription factor activity"/>
    <property type="evidence" value="ECO:0007669"/>
    <property type="project" value="InterPro"/>
</dbReference>
<dbReference type="Pfam" id="PF00392">
    <property type="entry name" value="GntR"/>
    <property type="match status" value="1"/>
</dbReference>
<dbReference type="SMART" id="SM00345">
    <property type="entry name" value="HTH_GNTR"/>
    <property type="match status" value="1"/>
</dbReference>
<accession>A0A1T3NT11</accession>
<dbReference type="Gene3D" id="1.10.10.10">
    <property type="entry name" value="Winged helix-like DNA-binding domain superfamily/Winged helix DNA-binding domain"/>
    <property type="match status" value="1"/>
</dbReference>
<protein>
    <recommendedName>
        <fullName evidence="6">HTH gntR-type domain-containing protein</fullName>
    </recommendedName>
</protein>
<dbReference type="Gene3D" id="3.90.1150.10">
    <property type="entry name" value="Aspartate Aminotransferase, domain 1"/>
    <property type="match status" value="1"/>
</dbReference>
<comment type="caution">
    <text evidence="7">The sequence shown here is derived from an EMBL/GenBank/DDBJ whole genome shotgun (WGS) entry which is preliminary data.</text>
</comment>
<dbReference type="InterPro" id="IPR036390">
    <property type="entry name" value="WH_DNA-bd_sf"/>
</dbReference>
<dbReference type="EMBL" id="MWQN01000001">
    <property type="protein sequence ID" value="OPC79885.1"/>
    <property type="molecule type" value="Genomic_DNA"/>
</dbReference>
<keyword evidence="4" id="KW-0238">DNA-binding</keyword>
<dbReference type="PANTHER" id="PTHR46577:SF1">
    <property type="entry name" value="HTH-TYPE TRANSCRIPTIONAL REGULATORY PROTEIN GABR"/>
    <property type="match status" value="1"/>
</dbReference>
<evidence type="ECO:0000256" key="4">
    <source>
        <dbReference type="ARBA" id="ARBA00023125"/>
    </source>
</evidence>
<dbReference type="SUPFAM" id="SSF53383">
    <property type="entry name" value="PLP-dependent transferases"/>
    <property type="match status" value="1"/>
</dbReference>
<dbReference type="InterPro" id="IPR015421">
    <property type="entry name" value="PyrdxlP-dep_Trfase_major"/>
</dbReference>
<keyword evidence="8" id="KW-1185">Reference proteome</keyword>
<dbReference type="CDD" id="cd07377">
    <property type="entry name" value="WHTH_GntR"/>
    <property type="match status" value="1"/>
</dbReference>
<organism evidence="7 8">
    <name type="scientific">Embleya scabrispora</name>
    <dbReference type="NCBI Taxonomy" id="159449"/>
    <lineage>
        <taxon>Bacteria</taxon>
        <taxon>Bacillati</taxon>
        <taxon>Actinomycetota</taxon>
        <taxon>Actinomycetes</taxon>
        <taxon>Kitasatosporales</taxon>
        <taxon>Streptomycetaceae</taxon>
        <taxon>Embleya</taxon>
    </lineage>
</organism>
<dbReference type="InterPro" id="IPR015424">
    <property type="entry name" value="PyrdxlP-dep_Trfase"/>
</dbReference>
<dbReference type="SUPFAM" id="SSF46785">
    <property type="entry name" value="Winged helix' DNA-binding domain"/>
    <property type="match status" value="1"/>
</dbReference>
<keyword evidence="2" id="KW-0663">Pyridoxal phosphate</keyword>
<keyword evidence="5" id="KW-0804">Transcription</keyword>
<evidence type="ECO:0000256" key="3">
    <source>
        <dbReference type="ARBA" id="ARBA00023015"/>
    </source>
</evidence>
<dbReference type="Proteomes" id="UP000190037">
    <property type="component" value="Unassembled WGS sequence"/>
</dbReference>
<reference evidence="7 8" key="1">
    <citation type="submission" date="2017-03" db="EMBL/GenBank/DDBJ databases">
        <title>Draft genome sequence of Streptomyces scabrisporus NF3, endophyte isolated from Amphipterygium adstringens.</title>
        <authorList>
            <person name="Vazquez M."/>
            <person name="Ceapa C.D."/>
            <person name="Rodriguez Luna D."/>
            <person name="Sanchez Esquivel S."/>
        </authorList>
    </citation>
    <scope>NUCLEOTIDE SEQUENCE [LARGE SCALE GENOMIC DNA]</scope>
    <source>
        <strain evidence="7 8">NF3</strain>
    </source>
</reference>
<feature type="domain" description="HTH gntR-type" evidence="6">
    <location>
        <begin position="25"/>
        <end position="93"/>
    </location>
</feature>
<dbReference type="STRING" id="159449.B4N89_02050"/>
<evidence type="ECO:0000256" key="2">
    <source>
        <dbReference type="ARBA" id="ARBA00022898"/>
    </source>
</evidence>
<dbReference type="InterPro" id="IPR036388">
    <property type="entry name" value="WH-like_DNA-bd_sf"/>
</dbReference>
<dbReference type="PROSITE" id="PS50949">
    <property type="entry name" value="HTH_GNTR"/>
    <property type="match status" value="1"/>
</dbReference>
<name>A0A1T3NT11_9ACTN</name>